<sequence length="78" mass="9259">MSYSSPYNKPKEPEKGSFPLDYDGVCKSVRTIFMQCLKEKKSKVRECKKEMRDYFQCRIDNQLMQPESMYSLGLEDED</sequence>
<dbReference type="AlphaFoldDB" id="A0A177AXL1"/>
<evidence type="ECO:0000256" key="3">
    <source>
        <dbReference type="ARBA" id="ARBA00023157"/>
    </source>
</evidence>
<dbReference type="PANTHER" id="PTHR21107:SF2">
    <property type="entry name" value="CYTOCHROME C OXIDASE ASSEMBLY PROTEIN COX19"/>
    <property type="match status" value="1"/>
</dbReference>
<protein>
    <submittedName>
        <fullName evidence="5">Cytochrome c oxidase assembly protein COX19</fullName>
    </submittedName>
</protein>
<comment type="similarity">
    <text evidence="4">Belongs to the COX19 family.</text>
</comment>
<evidence type="ECO:0000256" key="1">
    <source>
        <dbReference type="ARBA" id="ARBA00004496"/>
    </source>
</evidence>
<keyword evidence="6" id="KW-1185">Reference proteome</keyword>
<gene>
    <name evidence="5" type="ORF">A3Q56_05387</name>
</gene>
<evidence type="ECO:0000313" key="6">
    <source>
        <dbReference type="Proteomes" id="UP000078046"/>
    </source>
</evidence>
<dbReference type="OrthoDB" id="268594at2759"/>
<dbReference type="GO" id="GO:0033617">
    <property type="term" value="P:mitochondrial respiratory chain complex IV assembly"/>
    <property type="evidence" value="ECO:0007669"/>
    <property type="project" value="TreeGrafter"/>
</dbReference>
<keyword evidence="2" id="KW-0963">Cytoplasm</keyword>
<dbReference type="PROSITE" id="PS51808">
    <property type="entry name" value="CHCH"/>
    <property type="match status" value="1"/>
</dbReference>
<accession>A0A177AXL1</accession>
<dbReference type="PANTHER" id="PTHR21107">
    <property type="entry name" value="CYTOCHROME C OXIDASE ASSEMBLY PROTEIN COX19"/>
    <property type="match status" value="1"/>
</dbReference>
<comment type="caution">
    <text evidence="5">The sequence shown here is derived from an EMBL/GenBank/DDBJ whole genome shotgun (WGS) entry which is preliminary data.</text>
</comment>
<evidence type="ECO:0000256" key="4">
    <source>
        <dbReference type="ARBA" id="ARBA00038223"/>
    </source>
</evidence>
<dbReference type="InterPro" id="IPR051383">
    <property type="entry name" value="COX19"/>
</dbReference>
<organism evidence="5 6">
    <name type="scientific">Intoshia linei</name>
    <dbReference type="NCBI Taxonomy" id="1819745"/>
    <lineage>
        <taxon>Eukaryota</taxon>
        <taxon>Metazoa</taxon>
        <taxon>Spiralia</taxon>
        <taxon>Lophotrochozoa</taxon>
        <taxon>Mesozoa</taxon>
        <taxon>Orthonectida</taxon>
        <taxon>Rhopaluridae</taxon>
        <taxon>Intoshia</taxon>
    </lineage>
</organism>
<evidence type="ECO:0000313" key="5">
    <source>
        <dbReference type="EMBL" id="OAF66767.1"/>
    </source>
</evidence>
<name>A0A177AXL1_9BILA</name>
<dbReference type="Proteomes" id="UP000078046">
    <property type="component" value="Unassembled WGS sequence"/>
</dbReference>
<evidence type="ECO:0000256" key="2">
    <source>
        <dbReference type="ARBA" id="ARBA00022490"/>
    </source>
</evidence>
<dbReference type="EMBL" id="LWCA01000835">
    <property type="protein sequence ID" value="OAF66767.1"/>
    <property type="molecule type" value="Genomic_DNA"/>
</dbReference>
<comment type="subcellular location">
    <subcellularLocation>
        <location evidence="1">Cytoplasm</location>
    </subcellularLocation>
</comment>
<reference evidence="5 6" key="1">
    <citation type="submission" date="2016-04" db="EMBL/GenBank/DDBJ databases">
        <title>The genome of Intoshia linei affirms orthonectids as highly simplified spiralians.</title>
        <authorList>
            <person name="Mikhailov K.V."/>
            <person name="Slusarev G.S."/>
            <person name="Nikitin M.A."/>
            <person name="Logacheva M.D."/>
            <person name="Penin A."/>
            <person name="Aleoshin V."/>
            <person name="Panchin Y.V."/>
        </authorList>
    </citation>
    <scope>NUCLEOTIDE SEQUENCE [LARGE SCALE GENOMIC DNA]</scope>
    <source>
        <strain evidence="5">Intl2013</strain>
        <tissue evidence="5">Whole animal</tissue>
    </source>
</reference>
<keyword evidence="3" id="KW-1015">Disulfide bond</keyword>
<dbReference type="GO" id="GO:0005758">
    <property type="term" value="C:mitochondrial intermembrane space"/>
    <property type="evidence" value="ECO:0007669"/>
    <property type="project" value="TreeGrafter"/>
</dbReference>
<proteinExistence type="inferred from homology"/>